<dbReference type="Proteomes" id="UP000053841">
    <property type="component" value="Unassembled WGS sequence"/>
</dbReference>
<sequence>MAIGRLQAALASATNEVTVAAANINFDFTLVKCEAPKEYQALGNVLSKKRKENAEFGSSHVLARQLGALFDGVCPSAPALLEAYGKRASEIANTAKEKSEPFVGTLFGEYTGIDGTSIWAAATSSTCALHIHLLACMLARVWTAPEAVAIWVELVSERKKDIARKVDQGEPVPFALAAAVGQDISRPQLAALDMSARAWLQTADDIFCRKQKQLDLILKNLDLPMAGGSAVFLSVIETWKMALETMNKLVSGEPQSVQNGAALLGLSAWHLYPDMSMYNSAPVEIKMEDPYVSEGGILSLGVSRRPSSSKEEGGVRWSLSLSHLRHYGRPVNVTTGIEANTRLTWSQFSLVVFGALLERLRSKETSSETIAQLFASWFQH</sequence>
<dbReference type="GeneID" id="19150065"/>
<feature type="non-terminal residue" evidence="1">
    <location>
        <position position="380"/>
    </location>
</feature>
<gene>
    <name evidence="1" type="ORF">COCCADRAFT_52717</name>
</gene>
<dbReference type="OrthoDB" id="5354164at2759"/>
<evidence type="ECO:0000313" key="2">
    <source>
        <dbReference type="Proteomes" id="UP000053841"/>
    </source>
</evidence>
<accession>W6YI26</accession>
<organism evidence="1 2">
    <name type="scientific">Cochliobolus carbonum (strain 26-R-13)</name>
    <name type="common">Maize leaf spot fungus</name>
    <name type="synonym">Bipolaris zeicola</name>
    <dbReference type="NCBI Taxonomy" id="930089"/>
    <lineage>
        <taxon>Eukaryota</taxon>
        <taxon>Fungi</taxon>
        <taxon>Dikarya</taxon>
        <taxon>Ascomycota</taxon>
        <taxon>Pezizomycotina</taxon>
        <taxon>Dothideomycetes</taxon>
        <taxon>Pleosporomycetidae</taxon>
        <taxon>Pleosporales</taxon>
        <taxon>Pleosporineae</taxon>
        <taxon>Pleosporaceae</taxon>
        <taxon>Bipolaris</taxon>
    </lineage>
</organism>
<protein>
    <submittedName>
        <fullName evidence="1">Uncharacterized protein</fullName>
    </submittedName>
</protein>
<evidence type="ECO:0000313" key="1">
    <source>
        <dbReference type="EMBL" id="EUC30996.1"/>
    </source>
</evidence>
<name>W6YI26_COCC2</name>
<dbReference type="KEGG" id="bze:COCCADRAFT_52717"/>
<dbReference type="HOGENOM" id="CLU_049636_1_0_1"/>
<dbReference type="eggNOG" id="ENOG502SJYI">
    <property type="taxonomic scope" value="Eukaryota"/>
</dbReference>
<keyword evidence="2" id="KW-1185">Reference proteome</keyword>
<reference evidence="1 2" key="1">
    <citation type="journal article" date="2013" name="PLoS Genet.">
        <title>Comparative genome structure, secondary metabolite, and effector coding capacity across Cochliobolus pathogens.</title>
        <authorList>
            <person name="Condon B.J."/>
            <person name="Leng Y."/>
            <person name="Wu D."/>
            <person name="Bushley K.E."/>
            <person name="Ohm R.A."/>
            <person name="Otillar R."/>
            <person name="Martin J."/>
            <person name="Schackwitz W."/>
            <person name="Grimwood J."/>
            <person name="MohdZainudin N."/>
            <person name="Xue C."/>
            <person name="Wang R."/>
            <person name="Manning V.A."/>
            <person name="Dhillon B."/>
            <person name="Tu Z.J."/>
            <person name="Steffenson B.J."/>
            <person name="Salamov A."/>
            <person name="Sun H."/>
            <person name="Lowry S."/>
            <person name="LaButti K."/>
            <person name="Han J."/>
            <person name="Copeland A."/>
            <person name="Lindquist E."/>
            <person name="Barry K."/>
            <person name="Schmutz J."/>
            <person name="Baker S.E."/>
            <person name="Ciuffetti L.M."/>
            <person name="Grigoriev I.V."/>
            <person name="Zhong S."/>
            <person name="Turgeon B.G."/>
        </authorList>
    </citation>
    <scope>NUCLEOTIDE SEQUENCE [LARGE SCALE GENOMIC DNA]</scope>
    <source>
        <strain evidence="1 2">26-R-13</strain>
    </source>
</reference>
<dbReference type="RefSeq" id="XP_007714683.1">
    <property type="nucleotide sequence ID" value="XM_007716493.1"/>
</dbReference>
<proteinExistence type="predicted"/>
<dbReference type="AlphaFoldDB" id="W6YI26"/>
<dbReference type="EMBL" id="KI964679">
    <property type="protein sequence ID" value="EUC30996.1"/>
    <property type="molecule type" value="Genomic_DNA"/>
</dbReference>